<dbReference type="Proteomes" id="UP000184048">
    <property type="component" value="Unassembled WGS sequence"/>
</dbReference>
<dbReference type="Gene3D" id="3.20.20.370">
    <property type="entry name" value="Glycoside hydrolase/deacetylase"/>
    <property type="match status" value="1"/>
</dbReference>
<dbReference type="STRING" id="1121884.SAMN02745131_01521"/>
<evidence type="ECO:0000313" key="1">
    <source>
        <dbReference type="EMBL" id="SHE98197.1"/>
    </source>
</evidence>
<proteinExistence type="predicted"/>
<dbReference type="AlphaFoldDB" id="A0A1M4XXB4"/>
<dbReference type="PANTHER" id="PTHR30292:SF0">
    <property type="entry name" value="5-OXOPROLINASE SUBUNIT A"/>
    <property type="match status" value="1"/>
</dbReference>
<protein>
    <submittedName>
        <fullName evidence="1">UPF0271 protein</fullName>
    </submittedName>
</protein>
<dbReference type="OrthoDB" id="9773478at2"/>
<gene>
    <name evidence="1" type="ORF">SAMN02745131_01521</name>
</gene>
<dbReference type="PANTHER" id="PTHR30292">
    <property type="entry name" value="UNCHARACTERIZED PROTEIN YBGL-RELATED"/>
    <property type="match status" value="1"/>
</dbReference>
<dbReference type="InterPro" id="IPR011330">
    <property type="entry name" value="Glyco_hydro/deAcase_b/a-brl"/>
</dbReference>
<accession>A0A1M4XXB4</accession>
<dbReference type="InterPro" id="IPR005501">
    <property type="entry name" value="LamB/YcsF/PxpA-like"/>
</dbReference>
<dbReference type="NCBIfam" id="NF003816">
    <property type="entry name" value="PRK05406.1-5"/>
    <property type="match status" value="1"/>
</dbReference>
<reference evidence="1 2" key="1">
    <citation type="submission" date="2016-11" db="EMBL/GenBank/DDBJ databases">
        <authorList>
            <person name="Jaros S."/>
            <person name="Januszkiewicz K."/>
            <person name="Wedrychowicz H."/>
        </authorList>
    </citation>
    <scope>NUCLEOTIDE SEQUENCE [LARGE SCALE GENOMIC DNA]</scope>
    <source>
        <strain evidence="1 2">DSM 18119</strain>
    </source>
</reference>
<name>A0A1M4XXB4_9BACT</name>
<evidence type="ECO:0000313" key="2">
    <source>
        <dbReference type="Proteomes" id="UP000184048"/>
    </source>
</evidence>
<dbReference type="Pfam" id="PF03746">
    <property type="entry name" value="LamB_YcsF"/>
    <property type="match status" value="1"/>
</dbReference>
<sequence length="244" mass="27061">MLRAIDINCDMGEGMGNDEALMPYINSANIACGFHAGNGETIRRTIELAKLYNVRIGAHPSFRDKDFFGRRELDIPGDKLYAIVIEQIIKMDMIAREKGVKLYHVKPHGALYNMAARDPKIARIIAQTVKDFDESLVIYGLSGSHLVKESQAMGLVAVNEAFADRTYRDDGSLTPRSQPNAIITNETESLQQVIQIMERGTVTTVSGKVIPMQAETICIHGDEKTAVGIARTISNALHRKMMNR</sequence>
<dbReference type="GO" id="GO:0005975">
    <property type="term" value="P:carbohydrate metabolic process"/>
    <property type="evidence" value="ECO:0007669"/>
    <property type="project" value="InterPro"/>
</dbReference>
<organism evidence="1 2">
    <name type="scientific">Flavisolibacter ginsengisoli DSM 18119</name>
    <dbReference type="NCBI Taxonomy" id="1121884"/>
    <lineage>
        <taxon>Bacteria</taxon>
        <taxon>Pseudomonadati</taxon>
        <taxon>Bacteroidota</taxon>
        <taxon>Chitinophagia</taxon>
        <taxon>Chitinophagales</taxon>
        <taxon>Chitinophagaceae</taxon>
        <taxon>Flavisolibacter</taxon>
    </lineage>
</organism>
<dbReference type="EMBL" id="FQUU01000005">
    <property type="protein sequence ID" value="SHE98197.1"/>
    <property type="molecule type" value="Genomic_DNA"/>
</dbReference>
<dbReference type="RefSeq" id="WP_072834740.1">
    <property type="nucleotide sequence ID" value="NZ_FQUU01000005.1"/>
</dbReference>
<dbReference type="SUPFAM" id="SSF88713">
    <property type="entry name" value="Glycoside hydrolase/deacetylase"/>
    <property type="match status" value="1"/>
</dbReference>
<dbReference type="CDD" id="cd10787">
    <property type="entry name" value="LamB_YcsF_like"/>
    <property type="match status" value="1"/>
</dbReference>
<keyword evidence="2" id="KW-1185">Reference proteome</keyword>
<dbReference type="NCBIfam" id="NF003814">
    <property type="entry name" value="PRK05406.1-3"/>
    <property type="match status" value="1"/>
</dbReference>